<evidence type="ECO:0000313" key="3">
    <source>
        <dbReference type="Proteomes" id="UP000828390"/>
    </source>
</evidence>
<dbReference type="Proteomes" id="UP000828390">
    <property type="component" value="Unassembled WGS sequence"/>
</dbReference>
<keyword evidence="3" id="KW-1185">Reference proteome</keyword>
<dbReference type="EMBL" id="JAIWYP010000005">
    <property type="protein sequence ID" value="KAH3825785.1"/>
    <property type="molecule type" value="Genomic_DNA"/>
</dbReference>
<organism evidence="2 3">
    <name type="scientific">Dreissena polymorpha</name>
    <name type="common">Zebra mussel</name>
    <name type="synonym">Mytilus polymorpha</name>
    <dbReference type="NCBI Taxonomy" id="45954"/>
    <lineage>
        <taxon>Eukaryota</taxon>
        <taxon>Metazoa</taxon>
        <taxon>Spiralia</taxon>
        <taxon>Lophotrochozoa</taxon>
        <taxon>Mollusca</taxon>
        <taxon>Bivalvia</taxon>
        <taxon>Autobranchia</taxon>
        <taxon>Heteroconchia</taxon>
        <taxon>Euheterodonta</taxon>
        <taxon>Imparidentia</taxon>
        <taxon>Neoheterodontei</taxon>
        <taxon>Myida</taxon>
        <taxon>Dreissenoidea</taxon>
        <taxon>Dreissenidae</taxon>
        <taxon>Dreissena</taxon>
    </lineage>
</organism>
<dbReference type="AlphaFoldDB" id="A0A9D4JV19"/>
<sequence length="100" mass="11130">MCDIAHVNRPRCDCVFACEPGRGRRARSRADETRGPPVGRPTVMPIGELRYACGGRFPAIAARAHSFIRLVPARFMLKYRAELAGYIRVLRIEGTEAVSD</sequence>
<reference evidence="2" key="2">
    <citation type="submission" date="2020-11" db="EMBL/GenBank/DDBJ databases">
        <authorList>
            <person name="McCartney M.A."/>
            <person name="Auch B."/>
            <person name="Kono T."/>
            <person name="Mallez S."/>
            <person name="Becker A."/>
            <person name="Gohl D.M."/>
            <person name="Silverstein K.A.T."/>
            <person name="Koren S."/>
            <person name="Bechman K.B."/>
            <person name="Herman A."/>
            <person name="Abrahante J.E."/>
            <person name="Garbe J."/>
        </authorList>
    </citation>
    <scope>NUCLEOTIDE SEQUENCE</scope>
    <source>
        <strain evidence="2">Duluth1</strain>
        <tissue evidence="2">Whole animal</tissue>
    </source>
</reference>
<gene>
    <name evidence="2" type="ORF">DPMN_127665</name>
</gene>
<accession>A0A9D4JV19</accession>
<evidence type="ECO:0000313" key="2">
    <source>
        <dbReference type="EMBL" id="KAH3825785.1"/>
    </source>
</evidence>
<name>A0A9D4JV19_DREPO</name>
<feature type="region of interest" description="Disordered" evidence="1">
    <location>
        <begin position="22"/>
        <end position="41"/>
    </location>
</feature>
<comment type="caution">
    <text evidence="2">The sequence shown here is derived from an EMBL/GenBank/DDBJ whole genome shotgun (WGS) entry which is preliminary data.</text>
</comment>
<protein>
    <submittedName>
        <fullName evidence="2">Uncharacterized protein</fullName>
    </submittedName>
</protein>
<proteinExistence type="predicted"/>
<evidence type="ECO:0000256" key="1">
    <source>
        <dbReference type="SAM" id="MobiDB-lite"/>
    </source>
</evidence>
<reference evidence="2" key="1">
    <citation type="journal article" date="2019" name="bioRxiv">
        <title>The Genome of the Zebra Mussel, Dreissena polymorpha: A Resource for Invasive Species Research.</title>
        <authorList>
            <person name="McCartney M.A."/>
            <person name="Auch B."/>
            <person name="Kono T."/>
            <person name="Mallez S."/>
            <person name="Zhang Y."/>
            <person name="Obille A."/>
            <person name="Becker A."/>
            <person name="Abrahante J.E."/>
            <person name="Garbe J."/>
            <person name="Badalamenti J.P."/>
            <person name="Herman A."/>
            <person name="Mangelson H."/>
            <person name="Liachko I."/>
            <person name="Sullivan S."/>
            <person name="Sone E.D."/>
            <person name="Koren S."/>
            <person name="Silverstein K.A.T."/>
            <person name="Beckman K.B."/>
            <person name="Gohl D.M."/>
        </authorList>
    </citation>
    <scope>NUCLEOTIDE SEQUENCE</scope>
    <source>
        <strain evidence="2">Duluth1</strain>
        <tissue evidence="2">Whole animal</tissue>
    </source>
</reference>